<accession>M0JKV2</accession>
<comment type="caution">
    <text evidence="1">The sequence shown here is derived from an EMBL/GenBank/DDBJ whole genome shotgun (WGS) entry which is preliminary data.</text>
</comment>
<gene>
    <name evidence="1" type="ORF">C436_19633</name>
</gene>
<dbReference type="OrthoDB" id="321579at2157"/>
<name>M0JKV2_9EURY</name>
<dbReference type="EMBL" id="AOLR01000053">
    <property type="protein sequence ID" value="EMA08963.1"/>
    <property type="molecule type" value="Genomic_DNA"/>
</dbReference>
<evidence type="ECO:0000313" key="2">
    <source>
        <dbReference type="Proteomes" id="UP000011659"/>
    </source>
</evidence>
<feature type="non-terminal residue" evidence="1">
    <location>
        <position position="1"/>
    </location>
</feature>
<organism evidence="1 2">
    <name type="scientific">Haloarcula marismortui ATCC 33800</name>
    <dbReference type="NCBI Taxonomy" id="662476"/>
    <lineage>
        <taxon>Archaea</taxon>
        <taxon>Methanobacteriati</taxon>
        <taxon>Methanobacteriota</taxon>
        <taxon>Stenosarchaea group</taxon>
        <taxon>Halobacteria</taxon>
        <taxon>Halobacteriales</taxon>
        <taxon>Haloarculaceae</taxon>
        <taxon>Haloarcula</taxon>
    </lineage>
</organism>
<keyword evidence="2" id="KW-1185">Reference proteome</keyword>
<sequence>FEQSTTTVDDQQATVFHDRSLSISKFGLVDTVFVVGTAETASQAQAFSEASFNYGLSLKSKLLRGLGGNLVVYPVIVSETGLIDWVQQYDPKHWSSFEFPVIIDPTEGTVDYYESTPLWGIIYYKGFRQTAETILKP</sequence>
<reference evidence="1 2" key="1">
    <citation type="journal article" date="2014" name="PLoS Genet.">
        <title>Phylogenetically driven sequencing of extremely halophilic archaea reveals strategies for static and dynamic osmo-response.</title>
        <authorList>
            <person name="Becker E.A."/>
            <person name="Seitzer P.M."/>
            <person name="Tritt A."/>
            <person name="Larsen D."/>
            <person name="Krusor M."/>
            <person name="Yao A.I."/>
            <person name="Wu D."/>
            <person name="Madern D."/>
            <person name="Eisen J.A."/>
            <person name="Darling A.E."/>
            <person name="Facciotti M.T."/>
        </authorList>
    </citation>
    <scope>NUCLEOTIDE SEQUENCE [LARGE SCALE GENOMIC DNA]</scope>
    <source>
        <strain evidence="1 2">ATCC 33800</strain>
    </source>
</reference>
<evidence type="ECO:0000313" key="1">
    <source>
        <dbReference type="EMBL" id="EMA08963.1"/>
    </source>
</evidence>
<dbReference type="RefSeq" id="WP_004966528.1">
    <property type="nucleotide sequence ID" value="NZ_AOLR01000053.1"/>
</dbReference>
<dbReference type="Proteomes" id="UP000011659">
    <property type="component" value="Unassembled WGS sequence"/>
</dbReference>
<dbReference type="PATRIC" id="fig|662476.7.peg.3902"/>
<dbReference type="AlphaFoldDB" id="M0JKV2"/>
<proteinExistence type="predicted"/>
<protein>
    <submittedName>
        <fullName evidence="1">Uncharacterized protein</fullName>
    </submittedName>
</protein>